<dbReference type="Proteomes" id="UP000326546">
    <property type="component" value="Chromosome"/>
</dbReference>
<feature type="transmembrane region" description="Helical" evidence="2">
    <location>
        <begin position="244"/>
        <end position="267"/>
    </location>
</feature>
<feature type="compositionally biased region" description="Polar residues" evidence="1">
    <location>
        <begin position="1"/>
        <end position="14"/>
    </location>
</feature>
<organism evidence="3 4">
    <name type="scientific">Ornithinimicrobium pratense</name>
    <dbReference type="NCBI Taxonomy" id="2593973"/>
    <lineage>
        <taxon>Bacteria</taxon>
        <taxon>Bacillati</taxon>
        <taxon>Actinomycetota</taxon>
        <taxon>Actinomycetes</taxon>
        <taxon>Micrococcales</taxon>
        <taxon>Ornithinimicrobiaceae</taxon>
        <taxon>Ornithinimicrobium</taxon>
    </lineage>
</organism>
<evidence type="ECO:0000256" key="1">
    <source>
        <dbReference type="SAM" id="MobiDB-lite"/>
    </source>
</evidence>
<feature type="transmembrane region" description="Helical" evidence="2">
    <location>
        <begin position="149"/>
        <end position="173"/>
    </location>
</feature>
<evidence type="ECO:0000313" key="3">
    <source>
        <dbReference type="EMBL" id="QFG67349.1"/>
    </source>
</evidence>
<accession>A0A5J6V126</accession>
<dbReference type="OrthoDB" id="4964568at2"/>
<feature type="transmembrane region" description="Helical" evidence="2">
    <location>
        <begin position="72"/>
        <end position="94"/>
    </location>
</feature>
<name>A0A5J6V126_9MICO</name>
<dbReference type="KEGG" id="serw:FY030_00185"/>
<feature type="transmembrane region" description="Helical" evidence="2">
    <location>
        <begin position="194"/>
        <end position="212"/>
    </location>
</feature>
<keyword evidence="2" id="KW-0812">Transmembrane</keyword>
<protein>
    <submittedName>
        <fullName evidence="3">Uncharacterized protein</fullName>
    </submittedName>
</protein>
<proteinExistence type="predicted"/>
<feature type="transmembrane region" description="Helical" evidence="2">
    <location>
        <begin position="101"/>
        <end position="129"/>
    </location>
</feature>
<gene>
    <name evidence="3" type="ORF">FY030_00185</name>
</gene>
<feature type="transmembrane region" description="Helical" evidence="2">
    <location>
        <begin position="34"/>
        <end position="52"/>
    </location>
</feature>
<keyword evidence="2" id="KW-1133">Transmembrane helix</keyword>
<dbReference type="RefSeq" id="WP_158059747.1">
    <property type="nucleotide sequence ID" value="NZ_CP044427.1"/>
</dbReference>
<evidence type="ECO:0000313" key="4">
    <source>
        <dbReference type="Proteomes" id="UP000326546"/>
    </source>
</evidence>
<keyword evidence="4" id="KW-1185">Reference proteome</keyword>
<feature type="transmembrane region" description="Helical" evidence="2">
    <location>
        <begin position="218"/>
        <end position="235"/>
    </location>
</feature>
<dbReference type="EMBL" id="CP044427">
    <property type="protein sequence ID" value="QFG67349.1"/>
    <property type="molecule type" value="Genomic_DNA"/>
</dbReference>
<reference evidence="3 4" key="1">
    <citation type="submission" date="2019-09" db="EMBL/GenBank/DDBJ databases">
        <title>Serinicoccus pratensis sp. nov., isolated from meadow soil.</title>
        <authorList>
            <person name="Zhang W."/>
        </authorList>
    </citation>
    <scope>NUCLEOTIDE SEQUENCE [LARGE SCALE GENOMIC DNA]</scope>
    <source>
        <strain evidence="3 4">W204</strain>
    </source>
</reference>
<keyword evidence="2" id="KW-0472">Membrane</keyword>
<feature type="region of interest" description="Disordered" evidence="1">
    <location>
        <begin position="1"/>
        <end position="26"/>
    </location>
</feature>
<evidence type="ECO:0000256" key="2">
    <source>
        <dbReference type="SAM" id="Phobius"/>
    </source>
</evidence>
<dbReference type="AlphaFoldDB" id="A0A5J6V126"/>
<sequence length="306" mass="31339">MNIPQTTTAATSASREGASPPPGLPRVGPVRRSLAAFAALMTLPYLALKIAWLSGSGVGLQDPEFGSSIAMLVLNAVTMGLDVVALILAGVFFFRRGIRAPLWLVLPPMWIGAGLLGQILVTMPVSLVWQAVSPAQPTTGETPPIADWVYAAVYAGFTGLAIGLLGAFAIYAWQRWGHLPLLPSGARARVALRAATVLVVVAGIADAVLADVPQSNRVIDLVVAGVVAASLLALTRPAAGRGTVVLAFVGTGALAAWGSYLAVVLLVPNELAGQSTVDWATVGASLARATAGFAGVGALALRLRGR</sequence>
<feature type="transmembrane region" description="Helical" evidence="2">
    <location>
        <begin position="279"/>
        <end position="301"/>
    </location>
</feature>